<dbReference type="PROSITE" id="PS50902">
    <property type="entry name" value="FLAVODOXIN_LIKE"/>
    <property type="match status" value="1"/>
</dbReference>
<dbReference type="SUPFAM" id="SSF53706">
    <property type="entry name" value="Formate dehydrogenase/DMSO reductase, domains 1-3"/>
    <property type="match status" value="1"/>
</dbReference>
<reference evidence="22 23" key="1">
    <citation type="submission" date="2020-08" db="EMBL/GenBank/DDBJ databases">
        <title>Sequencing the genomes of 1000 actinobacteria strains.</title>
        <authorList>
            <person name="Klenk H.-P."/>
        </authorList>
    </citation>
    <scope>NUCLEOTIDE SEQUENCE [LARGE SCALE GENOMIC DNA]</scope>
    <source>
        <strain evidence="22 23">DSM 19600</strain>
    </source>
</reference>
<gene>
    <name evidence="22" type="ORF">BKA10_000744</name>
</gene>
<dbReference type="InterPro" id="IPR009010">
    <property type="entry name" value="Asp_de-COase-like_dom_sf"/>
</dbReference>
<evidence type="ECO:0000256" key="12">
    <source>
        <dbReference type="ARBA" id="ARBA00022827"/>
    </source>
</evidence>
<feature type="domain" description="4Fe-4S Mo/W bis-MGD-type" evidence="21">
    <location>
        <begin position="7"/>
        <end position="68"/>
    </location>
</feature>
<evidence type="ECO:0000256" key="1">
    <source>
        <dbReference type="ARBA" id="ARBA00001917"/>
    </source>
</evidence>
<feature type="domain" description="Flavodoxin-like" evidence="19">
    <location>
        <begin position="811"/>
        <end position="949"/>
    </location>
</feature>
<evidence type="ECO:0000259" key="19">
    <source>
        <dbReference type="PROSITE" id="PS50902"/>
    </source>
</evidence>
<dbReference type="PROSITE" id="PS51669">
    <property type="entry name" value="4FE4S_MOW_BIS_MGD"/>
    <property type="match status" value="1"/>
</dbReference>
<evidence type="ECO:0000313" key="23">
    <source>
        <dbReference type="Proteomes" id="UP000549113"/>
    </source>
</evidence>
<dbReference type="InterPro" id="IPR001709">
    <property type="entry name" value="Flavoprot_Pyr_Nucl_cyt_Rdtase"/>
</dbReference>
<keyword evidence="14" id="KW-0560">Oxidoreductase</keyword>
<evidence type="ECO:0000256" key="7">
    <source>
        <dbReference type="ARBA" id="ARBA00022485"/>
    </source>
</evidence>
<dbReference type="GO" id="GO:0051539">
    <property type="term" value="F:4 iron, 4 sulfur cluster binding"/>
    <property type="evidence" value="ECO:0007669"/>
    <property type="project" value="UniProtKB-KW"/>
</dbReference>
<dbReference type="SUPFAM" id="SSF52218">
    <property type="entry name" value="Flavoproteins"/>
    <property type="match status" value="1"/>
</dbReference>
<dbReference type="Gene3D" id="2.40.30.10">
    <property type="entry name" value="Translation factors"/>
    <property type="match status" value="1"/>
</dbReference>
<comment type="cofactor">
    <cofactor evidence="2">
        <name>Mo-bis(molybdopterin guanine dinucleotide)</name>
        <dbReference type="ChEBI" id="CHEBI:60539"/>
    </cofactor>
</comment>
<evidence type="ECO:0000256" key="5">
    <source>
        <dbReference type="ARBA" id="ARBA00008747"/>
    </source>
</evidence>
<keyword evidence="15" id="KW-0408">Iron</keyword>
<dbReference type="InterPro" id="IPR006963">
    <property type="entry name" value="Mopterin_OxRdtase_4Fe-4S_dom"/>
</dbReference>
<dbReference type="Proteomes" id="UP000549113">
    <property type="component" value="Unassembled WGS sequence"/>
</dbReference>
<evidence type="ECO:0000256" key="8">
    <source>
        <dbReference type="ARBA" id="ARBA00022505"/>
    </source>
</evidence>
<keyword evidence="23" id="KW-1185">Reference proteome</keyword>
<evidence type="ECO:0000256" key="4">
    <source>
        <dbReference type="ARBA" id="ARBA00001974"/>
    </source>
</evidence>
<dbReference type="InterPro" id="IPR023173">
    <property type="entry name" value="NADPH_Cyt_P450_Rdtase_alpha"/>
</dbReference>
<dbReference type="FunFam" id="2.40.40.20:FF:000005">
    <property type="entry name" value="Periplasmic nitrate reductase"/>
    <property type="match status" value="1"/>
</dbReference>
<dbReference type="Gene3D" id="3.40.50.360">
    <property type="match status" value="1"/>
</dbReference>
<comment type="cofactor">
    <cofactor evidence="3">
        <name>[4Fe-4S] cluster</name>
        <dbReference type="ChEBI" id="CHEBI:49883"/>
    </cofactor>
</comment>
<dbReference type="FunFam" id="3.40.50.80:FF:000001">
    <property type="entry name" value="NADPH--cytochrome P450 reductase 1"/>
    <property type="match status" value="1"/>
</dbReference>
<evidence type="ECO:0000256" key="11">
    <source>
        <dbReference type="ARBA" id="ARBA00022723"/>
    </source>
</evidence>
<evidence type="ECO:0000256" key="2">
    <source>
        <dbReference type="ARBA" id="ARBA00001942"/>
    </source>
</evidence>
<dbReference type="GO" id="GO:0043546">
    <property type="term" value="F:molybdopterin cofactor binding"/>
    <property type="evidence" value="ECO:0007669"/>
    <property type="project" value="InterPro"/>
</dbReference>
<dbReference type="Pfam" id="PF00384">
    <property type="entry name" value="Molybdopterin"/>
    <property type="match status" value="1"/>
</dbReference>
<keyword evidence="12" id="KW-0274">FAD</keyword>
<dbReference type="InterPro" id="IPR003097">
    <property type="entry name" value="CysJ-like_FAD-binding"/>
</dbReference>
<dbReference type="PROSITE" id="PS51384">
    <property type="entry name" value="FAD_FR"/>
    <property type="match status" value="1"/>
</dbReference>
<evidence type="ECO:0000256" key="16">
    <source>
        <dbReference type="ARBA" id="ARBA00023014"/>
    </source>
</evidence>
<evidence type="ECO:0000256" key="18">
    <source>
        <dbReference type="ARBA" id="ARBA00052219"/>
    </source>
</evidence>
<comment type="caution">
    <text evidence="22">The sequence shown here is derived from an EMBL/GenBank/DDBJ whole genome shotgun (WGS) entry which is preliminary data.</text>
</comment>
<dbReference type="Pfam" id="PF00175">
    <property type="entry name" value="NAD_binding_1"/>
    <property type="match status" value="1"/>
</dbReference>
<dbReference type="EC" id="1.8.1.2" evidence="6"/>
<sequence length="1342" mass="144579">MSTPTAPATSRAVCSYCGVGCGLTVTRERDDAGVERVGAVSGDKAHPTNRGRLCTKGATHLELMTAPGRMTSALVRTARGAAPGSVPLDEAVRLAGERLREIVAAHGPDAVAVYVSGQMSIEAQYLANKLVKGYLRGIHIESNSRLCMASAGTGYKQSLGADGPPGSYEDLDRADLFLVIGSNIADCHPILHLRMADRLKQGARLIVVDPRRTASAERADLFLQIRPGTDLALLNGLLHLLVAAGDIDDAFIDAHTSGWEEMPAFLLDFTADRVAAVTGLAEEDIRTAARWIGEAGDWMTLWTMGLNQSTHGTWNTNAICNLHLATGAICRPGSGPFSLTGQPNAMGGREMGYMGPGLPGQRTVLSAEDRAYMEHAWNLEPGALRAHSGPGTIELFRGMAAGDIKAAWIICTNPVASVGNRSTVIDGLQNTDLVIVQDVYADTATAAYADILLPAALWVESDAVSVNSDRTVSLSARAADAPGDARPDWDLICGVARAMGYAEGFDFGAAEEVFDELRQFWNPQTGWDMRGITYDRLRTGPVQWPSPAGDADTRHPIRYRNDGVSQSLHVAGDGTVPALAFPTPDRRARFLARPHMDPAEMPDDEYPFTLNTGRLPHQWHTMTKTGRVAKLMKLTPEPFVEVHPVDAAALGIAPGDRVEVTSRRGSAVLAAVITDRVHAGGAFAPFHWNDQHGELLTVNAVTQDAVDSDSLQPELKITAVALRRVGPAPMPASMPLPAATAPELDDTERLYLAAFLSAVHAEPTVEGLIPVVPPNAPVSAAARAWFDGLLAGTYSRIPAAGSQTSATDREVVVLWASQTGNAEELATTAASTLGGRGFAVRTASMSEVRATELTAMRDVLVITSTFGDGEAPDNGRDFWRELADDAAPALPGLRYAVLAMGDSSYDRFCGHGRSIDERLAALGATPLLPRLDCESDFADAASAWLDAALEVLLDGPAPATTPEAPASTPAARLFTRANPVPGRRALNRLLSGEGSAKEVRQIGFDLSMTGARYRAGDSLGVICANRAPLVDEWLAAAGVSAGEIVEVDGRERTMADALRDRLDVTKITPALLDFLAERSRDGELAALLRRENRIRRDQFLWAQQAVDLVHRFPVIATAQEWADVLPKLQPRQYSISSSPKTDPAELQLTVSTVRFTTEQGRRRGGVGSTFLADGTGDVSMFLQSTAHFRPPADPGAAMIMIGPGTGIAPFRAFLHDRRADGHTGRNWLFFGEQHAGSDFYYRDELLAMHDDRFLTRLDLAFSRDQRQKVYVQHRMLEHGARLWSWLQDGASLYVCGDAARMARDVDDTLLDILARHGGMSAEEAAEYRRVLVAEHRYVRDVY</sequence>
<comment type="cofactor">
    <cofactor evidence="4">
        <name>FAD</name>
        <dbReference type="ChEBI" id="CHEBI:57692"/>
    </cofactor>
</comment>
<dbReference type="PRINTS" id="PR00369">
    <property type="entry name" value="FLAVODOXIN"/>
</dbReference>
<dbReference type="InterPro" id="IPR017938">
    <property type="entry name" value="Riboflavin_synthase-like_b-brl"/>
</dbReference>
<dbReference type="GO" id="GO:0042128">
    <property type="term" value="P:nitrate assimilation"/>
    <property type="evidence" value="ECO:0007669"/>
    <property type="project" value="UniProtKB-KW"/>
</dbReference>
<dbReference type="InterPro" id="IPR027467">
    <property type="entry name" value="MopterinOxRdtase_cofactor_BS"/>
</dbReference>
<dbReference type="RefSeq" id="WP_183498658.1">
    <property type="nucleotide sequence ID" value="NZ_JACIFH010000001.1"/>
</dbReference>
<dbReference type="InterPro" id="IPR001094">
    <property type="entry name" value="Flavdoxin-like"/>
</dbReference>
<accession>A0AA40SMG9</accession>
<dbReference type="InterPro" id="IPR017927">
    <property type="entry name" value="FAD-bd_FR_type"/>
</dbReference>
<dbReference type="Pfam" id="PF00667">
    <property type="entry name" value="FAD_binding_1"/>
    <property type="match status" value="1"/>
</dbReference>
<keyword evidence="9" id="KW-0285">Flavoprotein</keyword>
<dbReference type="Gene3D" id="2.40.40.20">
    <property type="match status" value="1"/>
</dbReference>
<keyword evidence="17" id="KW-0534">Nitrate assimilation</keyword>
<dbReference type="InterPro" id="IPR041957">
    <property type="entry name" value="CT_Nitrate-R-NapA-like"/>
</dbReference>
<protein>
    <recommendedName>
        <fullName evidence="6">assimilatory sulfite reductase (NADPH)</fullName>
        <ecNumber evidence="6">1.8.1.2</ecNumber>
    </recommendedName>
</protein>
<dbReference type="EMBL" id="JACIFH010000001">
    <property type="protein sequence ID" value="MBB4138950.1"/>
    <property type="molecule type" value="Genomic_DNA"/>
</dbReference>
<evidence type="ECO:0000256" key="13">
    <source>
        <dbReference type="ARBA" id="ARBA00022857"/>
    </source>
</evidence>
<dbReference type="SUPFAM" id="SSF63380">
    <property type="entry name" value="Riboflavin synthase domain-like"/>
    <property type="match status" value="1"/>
</dbReference>
<dbReference type="PRINTS" id="PR00371">
    <property type="entry name" value="FPNCR"/>
</dbReference>
<proteinExistence type="inferred from homology"/>
<comment type="similarity">
    <text evidence="5">Belongs to the prokaryotic molybdopterin-containing oxidoreductase family. NasA/NapA/NarB subfamily.</text>
</comment>
<evidence type="ECO:0000313" key="22">
    <source>
        <dbReference type="EMBL" id="MBB4138950.1"/>
    </source>
</evidence>
<evidence type="ECO:0000256" key="6">
    <source>
        <dbReference type="ARBA" id="ARBA00012604"/>
    </source>
</evidence>
<evidence type="ECO:0000256" key="14">
    <source>
        <dbReference type="ARBA" id="ARBA00023002"/>
    </source>
</evidence>
<name>A0AA40SMG9_9MICO</name>
<dbReference type="InterPro" id="IPR050123">
    <property type="entry name" value="Prok_molybdopt-oxidoreductase"/>
</dbReference>
<dbReference type="PROSITE" id="PS00551">
    <property type="entry name" value="MOLYBDOPTERIN_PROK_1"/>
    <property type="match status" value="1"/>
</dbReference>
<dbReference type="GO" id="GO:0010181">
    <property type="term" value="F:FMN binding"/>
    <property type="evidence" value="ECO:0007669"/>
    <property type="project" value="InterPro"/>
</dbReference>
<dbReference type="InterPro" id="IPR006656">
    <property type="entry name" value="Mopterin_OxRdtase"/>
</dbReference>
<dbReference type="PANTHER" id="PTHR43105:SF9">
    <property type="entry name" value="NADPH-FE(3+) OXIDOREDUCTASE SUBUNIT ALPHA"/>
    <property type="match status" value="1"/>
</dbReference>
<dbReference type="InterPro" id="IPR039261">
    <property type="entry name" value="FNR_nucleotide-bd"/>
</dbReference>
<evidence type="ECO:0000256" key="17">
    <source>
        <dbReference type="ARBA" id="ARBA00023063"/>
    </source>
</evidence>
<dbReference type="Gene3D" id="1.20.990.10">
    <property type="entry name" value="NADPH-cytochrome p450 Reductase, Chain A, domain 3"/>
    <property type="match status" value="1"/>
</dbReference>
<dbReference type="Gene3D" id="3.40.228.10">
    <property type="entry name" value="Dimethylsulfoxide Reductase, domain 2"/>
    <property type="match status" value="1"/>
</dbReference>
<dbReference type="CDD" id="cd06199">
    <property type="entry name" value="SiR"/>
    <property type="match status" value="1"/>
</dbReference>
<dbReference type="InterPro" id="IPR001433">
    <property type="entry name" value="OxRdtase_FAD/NAD-bd"/>
</dbReference>
<dbReference type="SUPFAM" id="SSF50692">
    <property type="entry name" value="ADC-like"/>
    <property type="match status" value="1"/>
</dbReference>
<keyword evidence="11" id="KW-0479">Metal-binding</keyword>
<dbReference type="GO" id="GO:0046872">
    <property type="term" value="F:metal ion binding"/>
    <property type="evidence" value="ECO:0007669"/>
    <property type="project" value="UniProtKB-KW"/>
</dbReference>
<feature type="domain" description="FAD-binding FR-type" evidence="20">
    <location>
        <begin position="977"/>
        <end position="1216"/>
    </location>
</feature>
<dbReference type="Gene3D" id="2.20.25.90">
    <property type="entry name" value="ADC-like domains"/>
    <property type="match status" value="1"/>
</dbReference>
<comment type="cofactor">
    <cofactor evidence="1">
        <name>FMN</name>
        <dbReference type="ChEBI" id="CHEBI:58210"/>
    </cofactor>
</comment>
<dbReference type="Pfam" id="PF00258">
    <property type="entry name" value="Flavodoxin_1"/>
    <property type="match status" value="1"/>
</dbReference>
<dbReference type="InterPro" id="IPR029039">
    <property type="entry name" value="Flavoprotein-like_sf"/>
</dbReference>
<evidence type="ECO:0000259" key="21">
    <source>
        <dbReference type="PROSITE" id="PS51669"/>
    </source>
</evidence>
<dbReference type="GO" id="GO:0016020">
    <property type="term" value="C:membrane"/>
    <property type="evidence" value="ECO:0007669"/>
    <property type="project" value="TreeGrafter"/>
</dbReference>
<keyword evidence="10" id="KW-0288">FMN</keyword>
<keyword evidence="13" id="KW-0521">NADP</keyword>
<dbReference type="SUPFAM" id="SSF52343">
    <property type="entry name" value="Ferredoxin reductase-like, C-terminal NADP-linked domain"/>
    <property type="match status" value="1"/>
</dbReference>
<organism evidence="22 23">
    <name type="scientific">Microbacterium invictum</name>
    <dbReference type="NCBI Taxonomy" id="515415"/>
    <lineage>
        <taxon>Bacteria</taxon>
        <taxon>Bacillati</taxon>
        <taxon>Actinomycetota</taxon>
        <taxon>Actinomycetes</taxon>
        <taxon>Micrococcales</taxon>
        <taxon>Microbacteriaceae</taxon>
        <taxon>Microbacterium</taxon>
    </lineage>
</organism>
<dbReference type="Gene3D" id="3.40.50.740">
    <property type="match status" value="1"/>
</dbReference>
<evidence type="ECO:0000256" key="10">
    <source>
        <dbReference type="ARBA" id="ARBA00022643"/>
    </source>
</evidence>
<dbReference type="InterPro" id="IPR006657">
    <property type="entry name" value="MoPterin_dinucl-bd_dom"/>
</dbReference>
<dbReference type="Pfam" id="PF01568">
    <property type="entry name" value="Molydop_binding"/>
    <property type="match status" value="1"/>
</dbReference>
<dbReference type="SMART" id="SM00926">
    <property type="entry name" value="Molybdop_Fe4S4"/>
    <property type="match status" value="1"/>
</dbReference>
<evidence type="ECO:0000256" key="9">
    <source>
        <dbReference type="ARBA" id="ARBA00022630"/>
    </source>
</evidence>
<evidence type="ECO:0000256" key="15">
    <source>
        <dbReference type="ARBA" id="ARBA00023004"/>
    </source>
</evidence>
<evidence type="ECO:0000256" key="3">
    <source>
        <dbReference type="ARBA" id="ARBA00001966"/>
    </source>
</evidence>
<dbReference type="InterPro" id="IPR008254">
    <property type="entry name" value="Flavodoxin/NO_synth"/>
</dbReference>
<dbReference type="GO" id="GO:0004783">
    <property type="term" value="F:sulfite reductase (NADPH) activity"/>
    <property type="evidence" value="ECO:0007669"/>
    <property type="project" value="UniProtKB-EC"/>
</dbReference>
<keyword evidence="7" id="KW-0004">4Fe-4S</keyword>
<dbReference type="Gene3D" id="3.40.50.80">
    <property type="entry name" value="Nucleotide-binding domain of ferredoxin-NADP reductase (FNR) module"/>
    <property type="match status" value="1"/>
</dbReference>
<dbReference type="CDD" id="cd02754">
    <property type="entry name" value="MopB_Nitrate-R-NapA-like"/>
    <property type="match status" value="1"/>
</dbReference>
<dbReference type="Pfam" id="PF04879">
    <property type="entry name" value="Molybdop_Fe4S4"/>
    <property type="match status" value="1"/>
</dbReference>
<keyword evidence="16" id="KW-0411">Iron-sulfur</keyword>
<comment type="catalytic activity">
    <reaction evidence="18">
        <text>hydrogen sulfide + 3 NADP(+) + 3 H2O = sulfite + 3 NADPH + 4 H(+)</text>
        <dbReference type="Rhea" id="RHEA:13801"/>
        <dbReference type="ChEBI" id="CHEBI:15377"/>
        <dbReference type="ChEBI" id="CHEBI:15378"/>
        <dbReference type="ChEBI" id="CHEBI:17359"/>
        <dbReference type="ChEBI" id="CHEBI:29919"/>
        <dbReference type="ChEBI" id="CHEBI:57783"/>
        <dbReference type="ChEBI" id="CHEBI:58349"/>
        <dbReference type="EC" id="1.8.1.2"/>
    </reaction>
</comment>
<keyword evidence="8" id="KW-0500">Molybdenum</keyword>
<dbReference type="CDD" id="cd02791">
    <property type="entry name" value="MopB_CT_Nitrate-R-NapA-like"/>
    <property type="match status" value="1"/>
</dbReference>
<dbReference type="PANTHER" id="PTHR43105">
    <property type="entry name" value="RESPIRATORY NITRATE REDUCTASE"/>
    <property type="match status" value="1"/>
</dbReference>
<evidence type="ECO:0000259" key="20">
    <source>
        <dbReference type="PROSITE" id="PS51384"/>
    </source>
</evidence>